<evidence type="ECO:0000313" key="1">
    <source>
        <dbReference type="EMBL" id="KAF5192494.1"/>
    </source>
</evidence>
<protein>
    <recommendedName>
        <fullName evidence="3">Reverse transcriptase zinc-binding domain-containing protein</fullName>
    </recommendedName>
</protein>
<evidence type="ECO:0008006" key="3">
    <source>
        <dbReference type="Google" id="ProtNLM"/>
    </source>
</evidence>
<sequence length="135" mass="15896">MNSRELAGEIWAVLPYAVIWTTWKIRNEVLFDNGTAVASKAVRRIKSVVWNWMNMSLKVMDLREQFKLTDLLQGWRYVMVEQCNEVAADLWEALPYAVLWIVWRTRNEVIYENDKAVPGKEQVKVWGGEAVLWCY</sequence>
<keyword evidence="2" id="KW-1185">Reference proteome</keyword>
<gene>
    <name evidence="1" type="ORF">FRX31_017919</name>
</gene>
<dbReference type="AlphaFoldDB" id="A0A7J6W545"/>
<dbReference type="Proteomes" id="UP000554482">
    <property type="component" value="Unassembled WGS sequence"/>
</dbReference>
<reference evidence="1 2" key="1">
    <citation type="submission" date="2020-06" db="EMBL/GenBank/DDBJ databases">
        <title>Transcriptomic and genomic resources for Thalictrum thalictroides and T. hernandezii: Facilitating candidate gene discovery in an emerging model plant lineage.</title>
        <authorList>
            <person name="Arias T."/>
            <person name="Riano-Pachon D.M."/>
            <person name="Di Stilio V.S."/>
        </authorList>
    </citation>
    <scope>NUCLEOTIDE SEQUENCE [LARGE SCALE GENOMIC DNA]</scope>
    <source>
        <strain evidence="2">cv. WT478/WT964</strain>
        <tissue evidence="1">Leaves</tissue>
    </source>
</reference>
<organism evidence="1 2">
    <name type="scientific">Thalictrum thalictroides</name>
    <name type="common">Rue-anemone</name>
    <name type="synonym">Anemone thalictroides</name>
    <dbReference type="NCBI Taxonomy" id="46969"/>
    <lineage>
        <taxon>Eukaryota</taxon>
        <taxon>Viridiplantae</taxon>
        <taxon>Streptophyta</taxon>
        <taxon>Embryophyta</taxon>
        <taxon>Tracheophyta</taxon>
        <taxon>Spermatophyta</taxon>
        <taxon>Magnoliopsida</taxon>
        <taxon>Ranunculales</taxon>
        <taxon>Ranunculaceae</taxon>
        <taxon>Thalictroideae</taxon>
        <taxon>Thalictrum</taxon>
    </lineage>
</organism>
<dbReference type="EMBL" id="JABWDY010021261">
    <property type="protein sequence ID" value="KAF5192494.1"/>
    <property type="molecule type" value="Genomic_DNA"/>
</dbReference>
<proteinExistence type="predicted"/>
<evidence type="ECO:0000313" key="2">
    <source>
        <dbReference type="Proteomes" id="UP000554482"/>
    </source>
</evidence>
<comment type="caution">
    <text evidence="1">The sequence shown here is derived from an EMBL/GenBank/DDBJ whole genome shotgun (WGS) entry which is preliminary data.</text>
</comment>
<accession>A0A7J6W545</accession>
<name>A0A7J6W545_THATH</name>